<dbReference type="InterPro" id="IPR025758">
    <property type="entry name" value="Fic/DOC_N"/>
</dbReference>
<evidence type="ECO:0000256" key="2">
    <source>
        <dbReference type="PIRSR" id="PIRSR038925-1"/>
    </source>
</evidence>
<evidence type="ECO:0000256" key="3">
    <source>
        <dbReference type="PIRSR" id="PIRSR640198-1"/>
    </source>
</evidence>
<feature type="binding site" evidence="2">
    <location>
        <position position="69"/>
    </location>
    <ligand>
        <name>ATP</name>
        <dbReference type="ChEBI" id="CHEBI:30616"/>
    </ligand>
</feature>
<dbReference type="InterPro" id="IPR036597">
    <property type="entry name" value="Fido-like_dom_sf"/>
</dbReference>
<dbReference type="GO" id="GO:0000287">
    <property type="term" value="F:magnesium ion binding"/>
    <property type="evidence" value="ECO:0007669"/>
    <property type="project" value="UniProtKB-UniRule"/>
</dbReference>
<evidence type="ECO:0000256" key="1">
    <source>
        <dbReference type="PIRNR" id="PIRNR038925"/>
    </source>
</evidence>
<dbReference type="PROSITE" id="PS51459">
    <property type="entry name" value="FIDO"/>
    <property type="match status" value="1"/>
</dbReference>
<accession>A0AAW8CHQ5</accession>
<proteinExistence type="predicted"/>
<dbReference type="InterPro" id="IPR048770">
    <property type="entry name" value="SoFic-like_C"/>
</dbReference>
<evidence type="ECO:0000259" key="5">
    <source>
        <dbReference type="PROSITE" id="PS51459"/>
    </source>
</evidence>
<dbReference type="SUPFAM" id="SSF140931">
    <property type="entry name" value="Fic-like"/>
    <property type="match status" value="1"/>
</dbReference>
<dbReference type="PANTHER" id="PTHR13504">
    <property type="entry name" value="FIDO DOMAIN-CONTAINING PROTEIN DDB_G0283145"/>
    <property type="match status" value="1"/>
</dbReference>
<feature type="active site" evidence="3">
    <location>
        <position position="198"/>
    </location>
</feature>
<dbReference type="GeneID" id="300270475"/>
<evidence type="ECO:0000256" key="4">
    <source>
        <dbReference type="PIRSR" id="PIRSR640198-2"/>
    </source>
</evidence>
<comment type="caution">
    <text evidence="6">The sequence shown here is derived from an EMBL/GenBank/DDBJ whole genome shotgun (WGS) entry which is preliminary data.</text>
</comment>
<keyword evidence="7" id="KW-1185">Reference proteome</keyword>
<comment type="catalytic activity">
    <reaction evidence="1">
        <text>L-threonyl-[protein] + ATP = 3-O-(5'-adenylyl)-L-threonyl-[protein] + diphosphate</text>
        <dbReference type="Rhea" id="RHEA:54292"/>
        <dbReference type="Rhea" id="RHEA-COMP:11060"/>
        <dbReference type="Rhea" id="RHEA-COMP:13847"/>
        <dbReference type="ChEBI" id="CHEBI:30013"/>
        <dbReference type="ChEBI" id="CHEBI:30616"/>
        <dbReference type="ChEBI" id="CHEBI:33019"/>
        <dbReference type="ChEBI" id="CHEBI:138113"/>
        <dbReference type="EC" id="2.7.7.108"/>
    </reaction>
</comment>
<dbReference type="Proteomes" id="UP001226020">
    <property type="component" value="Unassembled WGS sequence"/>
</dbReference>
<keyword evidence="1" id="KW-0548">Nucleotidyltransferase</keyword>
<feature type="binding site" evidence="2">
    <location>
        <position position="240"/>
    </location>
    <ligand>
        <name>ATP</name>
        <dbReference type="ChEBI" id="CHEBI:30616"/>
    </ligand>
</feature>
<dbReference type="InterPro" id="IPR003812">
    <property type="entry name" value="Fido"/>
</dbReference>
<sequence length="363" mass="42235">MNLTPDCPVKPLPFDEIFEKIETKAILKKLAIAHRSLAELKGVVQSIPNQTILINTLSLQEAKHSSEIENIITTQDELYQADLSEFSTFNPAVKEVQRYSYALNSGFNLIKQEQIIRLNTLLMVQEQLEHNNAGLRAISGTALKNAYTGQVVYTPPQHKNDIILLMENLIEFINTEDRFELDPLTKMAIIHHQFESIHPFYDGNGRTGRILNILYLVKENLLDIPILYLSRYLIENKSDYYTLLQAVRDSQNWEDWVQYILNAIIETAQSTIELVKQIKILMQNFKNQFRSELPKIYSQDLLNQLFMHPYSKIAFIQNHLGVSDKTAKRYLDELCRIGLLKKEKIGRENFYINYALFDLFIKY</sequence>
<dbReference type="RefSeq" id="WP_306346380.1">
    <property type="nucleotide sequence ID" value="NZ_JASAVU010000002.1"/>
</dbReference>
<feature type="binding site" evidence="4">
    <location>
        <begin position="202"/>
        <end position="209"/>
    </location>
    <ligand>
        <name>ATP</name>
        <dbReference type="ChEBI" id="CHEBI:30616"/>
    </ligand>
</feature>
<dbReference type="InterPro" id="IPR026287">
    <property type="entry name" value="SoFic-like"/>
</dbReference>
<dbReference type="PIRSF" id="PIRSF038925">
    <property type="entry name" value="AMP-prot_trans"/>
    <property type="match status" value="1"/>
</dbReference>
<comment type="function">
    <text evidence="1">Adenylyltransferase that mediates the addition of adenosine 5'-monophosphate (AMP) to specific residues of target proteins.</text>
</comment>
<keyword evidence="1 2" id="KW-0067">ATP-binding</keyword>
<comment type="catalytic activity">
    <reaction evidence="1">
        <text>L-tyrosyl-[protein] + ATP = O-(5'-adenylyl)-L-tyrosyl-[protein] + diphosphate</text>
        <dbReference type="Rhea" id="RHEA:54288"/>
        <dbReference type="Rhea" id="RHEA-COMP:10136"/>
        <dbReference type="Rhea" id="RHEA-COMP:13846"/>
        <dbReference type="ChEBI" id="CHEBI:30616"/>
        <dbReference type="ChEBI" id="CHEBI:33019"/>
        <dbReference type="ChEBI" id="CHEBI:46858"/>
        <dbReference type="ChEBI" id="CHEBI:83624"/>
        <dbReference type="EC" id="2.7.7.108"/>
    </reaction>
</comment>
<comment type="subunit">
    <text evidence="1">Homodimer.</text>
</comment>
<dbReference type="GO" id="GO:0005524">
    <property type="term" value="F:ATP binding"/>
    <property type="evidence" value="ECO:0007669"/>
    <property type="project" value="UniProtKB-UniRule"/>
</dbReference>
<gene>
    <name evidence="6" type="ORF">QJU57_03935</name>
</gene>
<dbReference type="Pfam" id="PF02661">
    <property type="entry name" value="Fic"/>
    <property type="match status" value="1"/>
</dbReference>
<dbReference type="Gene3D" id="1.10.3290.10">
    <property type="entry name" value="Fido-like domain"/>
    <property type="match status" value="1"/>
</dbReference>
<protein>
    <recommendedName>
        <fullName evidence="1">Protein adenylyltransferase</fullName>
        <ecNumber evidence="1">2.7.7.108</ecNumber>
    </recommendedName>
    <alternativeName>
        <fullName evidence="1">AMPylator</fullName>
    </alternativeName>
</protein>
<dbReference type="Pfam" id="PF13784">
    <property type="entry name" value="Fic_N"/>
    <property type="match status" value="1"/>
</dbReference>
<name>A0AAW8CHQ5_9PAST</name>
<dbReference type="GO" id="GO:0070733">
    <property type="term" value="F:AMPylase activity"/>
    <property type="evidence" value="ECO:0007669"/>
    <property type="project" value="UniProtKB-UniRule"/>
</dbReference>
<dbReference type="EMBL" id="JASAXT010000005">
    <property type="protein sequence ID" value="MDP8148232.1"/>
    <property type="molecule type" value="Genomic_DNA"/>
</dbReference>
<organism evidence="6 7">
    <name type="scientific">Phocoenobacter atlanticus subsp. atlanticus</name>
    <dbReference type="NCBI Taxonomy" id="3061285"/>
    <lineage>
        <taxon>Bacteria</taxon>
        <taxon>Pseudomonadati</taxon>
        <taxon>Pseudomonadota</taxon>
        <taxon>Gammaproteobacteria</taxon>
        <taxon>Pasteurellales</taxon>
        <taxon>Pasteurellaceae</taxon>
        <taxon>Phocoenobacter</taxon>
        <taxon>Phocoenobacter atlanticus</taxon>
    </lineage>
</organism>
<dbReference type="InterPro" id="IPR040198">
    <property type="entry name" value="Fido_containing"/>
</dbReference>
<evidence type="ECO:0000313" key="6">
    <source>
        <dbReference type="EMBL" id="MDP8148232.1"/>
    </source>
</evidence>
<feature type="binding site" evidence="2">
    <location>
        <begin position="203"/>
        <end position="209"/>
    </location>
    <ligand>
        <name>ATP</name>
        <dbReference type="ChEBI" id="CHEBI:30616"/>
    </ligand>
</feature>
<dbReference type="AlphaFoldDB" id="A0AAW8CHQ5"/>
<dbReference type="EC" id="2.7.7.108" evidence="1"/>
<feature type="domain" description="Fido" evidence="5">
    <location>
        <begin position="110"/>
        <end position="262"/>
    </location>
</feature>
<evidence type="ECO:0000313" key="7">
    <source>
        <dbReference type="Proteomes" id="UP001226020"/>
    </source>
</evidence>
<reference evidence="6 7" key="1">
    <citation type="journal article" date="2023" name="Front. Microbiol.">
        <title>Phylogeography and host specificity of Pasteurellaceae pathogenic to sea-farmed fish in the north-east Atlantic.</title>
        <authorList>
            <person name="Gulla S."/>
            <person name="Colquhoun D.J."/>
            <person name="Olsen A.B."/>
            <person name="Spilsberg B."/>
            <person name="Lagesen K."/>
            <person name="Aakesson C.P."/>
            <person name="Strom S."/>
            <person name="Manji F."/>
            <person name="Birkbeck T.H."/>
            <person name="Nilsen H.K."/>
        </authorList>
    </citation>
    <scope>NUCLEOTIDE SEQUENCE [LARGE SCALE GENOMIC DNA]</scope>
    <source>
        <strain evidence="6 7">NVIB3131</strain>
    </source>
</reference>
<feature type="binding site" evidence="2">
    <location>
        <position position="198"/>
    </location>
    <ligand>
        <name>ATP</name>
        <dbReference type="ChEBI" id="CHEBI:30616"/>
    </ligand>
</feature>
<dbReference type="PANTHER" id="PTHR13504:SF35">
    <property type="entry name" value="PROTEIN ADENYLYLTRANSFERASE SOFIC"/>
    <property type="match status" value="1"/>
</dbReference>
<keyword evidence="1" id="KW-0808">Transferase</keyword>
<dbReference type="GO" id="GO:0042803">
    <property type="term" value="F:protein homodimerization activity"/>
    <property type="evidence" value="ECO:0007669"/>
    <property type="project" value="UniProtKB-UniRule"/>
</dbReference>
<feature type="binding site" evidence="4">
    <location>
        <begin position="240"/>
        <end position="241"/>
    </location>
    <ligand>
        <name>ATP</name>
        <dbReference type="ChEBI" id="CHEBI:30616"/>
    </ligand>
</feature>
<keyword evidence="1 2" id="KW-0547">Nucleotide-binding</keyword>
<dbReference type="Pfam" id="PF21248">
    <property type="entry name" value="SoFic-like_C"/>
    <property type="match status" value="1"/>
</dbReference>